<dbReference type="InterPro" id="IPR042525">
    <property type="entry name" value="Rad52_Rad59_Rad22_sf"/>
</dbReference>
<keyword evidence="6" id="KW-1185">Reference proteome</keyword>
<dbReference type="Gene3D" id="3.30.390.80">
    <property type="entry name" value="DNA repair protein Rad52/59/22"/>
    <property type="match status" value="1"/>
</dbReference>
<feature type="compositionally biased region" description="Basic and acidic residues" evidence="4">
    <location>
        <begin position="7"/>
        <end position="24"/>
    </location>
</feature>
<reference evidence="5 6" key="1">
    <citation type="journal article" date="2021" name="J. Hered.">
        <title>A chromosome-level genome assembly of the parasitoid wasp, Cotesia glomerata (Hymenoptera: Braconidae).</title>
        <authorList>
            <person name="Pinto B.J."/>
            <person name="Weis J.J."/>
            <person name="Gamble T."/>
            <person name="Ode P.J."/>
            <person name="Paul R."/>
            <person name="Zaspel J.M."/>
        </authorList>
    </citation>
    <scope>NUCLEOTIDE SEQUENCE [LARGE SCALE GENOMIC DNA]</scope>
    <source>
        <strain evidence="5">CgM1</strain>
    </source>
</reference>
<accession>A0AAV7HQQ8</accession>
<evidence type="ECO:0000256" key="3">
    <source>
        <dbReference type="ARBA" id="ARBA00023204"/>
    </source>
</evidence>
<comment type="similarity">
    <text evidence="1">Belongs to the RAD52 family.</text>
</comment>
<dbReference type="GO" id="GO:0006310">
    <property type="term" value="P:DNA recombination"/>
    <property type="evidence" value="ECO:0007669"/>
    <property type="project" value="UniProtKB-ARBA"/>
</dbReference>
<evidence type="ECO:0000313" key="5">
    <source>
        <dbReference type="EMBL" id="KAH0546477.1"/>
    </source>
</evidence>
<keyword evidence="3" id="KW-0234">DNA repair</keyword>
<evidence type="ECO:0000256" key="4">
    <source>
        <dbReference type="SAM" id="MobiDB-lite"/>
    </source>
</evidence>
<name>A0AAV7HQQ8_COTGL</name>
<evidence type="ECO:0000313" key="6">
    <source>
        <dbReference type="Proteomes" id="UP000826195"/>
    </source>
</evidence>
<evidence type="ECO:0000256" key="1">
    <source>
        <dbReference type="ARBA" id="ARBA00006638"/>
    </source>
</evidence>
<dbReference type="AlphaFoldDB" id="A0AAV7HQQ8"/>
<dbReference type="InterPro" id="IPR041247">
    <property type="entry name" value="Rad52_fam"/>
</dbReference>
<feature type="region of interest" description="Disordered" evidence="4">
    <location>
        <begin position="1"/>
        <end position="72"/>
    </location>
</feature>
<dbReference type="Pfam" id="PF04098">
    <property type="entry name" value="Rad52_Rad22"/>
    <property type="match status" value="1"/>
</dbReference>
<evidence type="ECO:0008006" key="7">
    <source>
        <dbReference type="Google" id="ProtNLM"/>
    </source>
</evidence>
<protein>
    <recommendedName>
        <fullName evidence="7">DNA helicase</fullName>
    </recommendedName>
</protein>
<keyword evidence="2" id="KW-0227">DNA damage</keyword>
<gene>
    <name evidence="5" type="ORF">KQX54_010026</name>
</gene>
<dbReference type="EMBL" id="JAHXZJ010002237">
    <property type="protein sequence ID" value="KAH0546477.1"/>
    <property type="molecule type" value="Genomic_DNA"/>
</dbReference>
<dbReference type="GO" id="GO:0006302">
    <property type="term" value="P:double-strand break repair"/>
    <property type="evidence" value="ECO:0007669"/>
    <property type="project" value="UniProtKB-ARBA"/>
</dbReference>
<sequence>MSPGRSRNNDAGKRCEPDNKRDKSVSNSGAYDSDIDKSNTLEDVEMTDDLQQGPTEKKETQQNVRDKADNAVEENNKIADKFRYGRQERSLFAVYVRIISDQDKTKSIKVIEIARKLANSNVRFDNNVESPKNTWCLTFNTRETANACLSNLNLGKNGLEAIVPAYLHFKKGVVRDTPVDVSLEESCNTLREGTLTENQHGEILLPEGLCKIVSSIDDLIEKIYPGINDISNKDNEWFSERAILCPTNEIVKDFEKEDKTRKVMIGCFTIVRVSYQDERHHEGVGFYEGTFETKRTAFKEVRTKCLVDAMYNTLISFKEIRDYFENLEKKKVERIKRQNELKQQWISNNFDSKKTMINESENTHHLKN</sequence>
<dbReference type="Proteomes" id="UP000826195">
    <property type="component" value="Unassembled WGS sequence"/>
</dbReference>
<feature type="compositionally biased region" description="Basic and acidic residues" evidence="4">
    <location>
        <begin position="55"/>
        <end position="72"/>
    </location>
</feature>
<proteinExistence type="inferred from homology"/>
<comment type="caution">
    <text evidence="5">The sequence shown here is derived from an EMBL/GenBank/DDBJ whole genome shotgun (WGS) entry which is preliminary data.</text>
</comment>
<evidence type="ECO:0000256" key="2">
    <source>
        <dbReference type="ARBA" id="ARBA00022763"/>
    </source>
</evidence>
<organism evidence="5 6">
    <name type="scientific">Cotesia glomerata</name>
    <name type="common">Lepidopteran parasitic wasp</name>
    <name type="synonym">Apanteles glomeratus</name>
    <dbReference type="NCBI Taxonomy" id="32391"/>
    <lineage>
        <taxon>Eukaryota</taxon>
        <taxon>Metazoa</taxon>
        <taxon>Ecdysozoa</taxon>
        <taxon>Arthropoda</taxon>
        <taxon>Hexapoda</taxon>
        <taxon>Insecta</taxon>
        <taxon>Pterygota</taxon>
        <taxon>Neoptera</taxon>
        <taxon>Endopterygota</taxon>
        <taxon>Hymenoptera</taxon>
        <taxon>Apocrita</taxon>
        <taxon>Ichneumonoidea</taxon>
        <taxon>Braconidae</taxon>
        <taxon>Microgastrinae</taxon>
        <taxon>Cotesia</taxon>
    </lineage>
</organism>